<dbReference type="Proteomes" id="UP000315017">
    <property type="component" value="Chromosome"/>
</dbReference>
<keyword evidence="2" id="KW-1185">Reference proteome</keyword>
<dbReference type="KEGG" id="aagg:ETAA8_70520"/>
<evidence type="ECO:0000313" key="2">
    <source>
        <dbReference type="Proteomes" id="UP000315017"/>
    </source>
</evidence>
<dbReference type="RefSeq" id="WP_145099800.1">
    <property type="nucleotide sequence ID" value="NZ_CP036274.1"/>
</dbReference>
<sequence>MTIFTKLRDALLRRTAPKRAAAPVAAVPITTRVDDLPPFTLQTADLMRYDPQVRIALGARNGLLMAAQVDVAGPQPAMNRWVQQQWDRLWTQYAHQLLKAKLYGFMPFEVMYRESQSGEFRGLIEVAALKDRHPRDCRLLMRGDEPIGYVMREKERETEVFAPLALNATFDSECTNPYGCALLARAYPAWYEKWMEGGAKRTIRLRMIKDAYLGDIFWYPPDRKVQLADGQEITWQAIAREVVEARQAGGAMTLPLLYDQDGRKLVDYTPPQGVSGYTAIFHWKKDLDLEIWKALEVPPEIIQASTSGSGFSGRWIPFVVALSAVQTELAELIRCLDRDILRPISQLNFGEQPQYEIKPRPLTEIYAERFGRG</sequence>
<dbReference type="OrthoDB" id="255426at2"/>
<reference evidence="1 2" key="1">
    <citation type="submission" date="2019-02" db="EMBL/GenBank/DDBJ databases">
        <title>Deep-cultivation of Planctomycetes and their phenomic and genomic characterization uncovers novel biology.</title>
        <authorList>
            <person name="Wiegand S."/>
            <person name="Jogler M."/>
            <person name="Boedeker C."/>
            <person name="Pinto D."/>
            <person name="Vollmers J."/>
            <person name="Rivas-Marin E."/>
            <person name="Kohn T."/>
            <person name="Peeters S.H."/>
            <person name="Heuer A."/>
            <person name="Rast P."/>
            <person name="Oberbeckmann S."/>
            <person name="Bunk B."/>
            <person name="Jeske O."/>
            <person name="Meyerdierks A."/>
            <person name="Storesund J.E."/>
            <person name="Kallscheuer N."/>
            <person name="Luecker S."/>
            <person name="Lage O.M."/>
            <person name="Pohl T."/>
            <person name="Merkel B.J."/>
            <person name="Hornburger P."/>
            <person name="Mueller R.-W."/>
            <person name="Bruemmer F."/>
            <person name="Labrenz M."/>
            <person name="Spormann A.M."/>
            <person name="Op den Camp H."/>
            <person name="Overmann J."/>
            <person name="Amann R."/>
            <person name="Jetten M.S.M."/>
            <person name="Mascher T."/>
            <person name="Medema M.H."/>
            <person name="Devos D.P."/>
            <person name="Kaster A.-K."/>
            <person name="Ovreas L."/>
            <person name="Rohde M."/>
            <person name="Galperin M.Y."/>
            <person name="Jogler C."/>
        </authorList>
    </citation>
    <scope>NUCLEOTIDE SEQUENCE [LARGE SCALE GENOMIC DNA]</scope>
    <source>
        <strain evidence="1 2">ETA_A8</strain>
    </source>
</reference>
<dbReference type="Pfam" id="PF06074">
    <property type="entry name" value="Portal_Mu"/>
    <property type="match status" value="1"/>
</dbReference>
<organism evidence="1 2">
    <name type="scientific">Anatilimnocola aggregata</name>
    <dbReference type="NCBI Taxonomy" id="2528021"/>
    <lineage>
        <taxon>Bacteria</taxon>
        <taxon>Pseudomonadati</taxon>
        <taxon>Planctomycetota</taxon>
        <taxon>Planctomycetia</taxon>
        <taxon>Pirellulales</taxon>
        <taxon>Pirellulaceae</taxon>
        <taxon>Anatilimnocola</taxon>
    </lineage>
</organism>
<dbReference type="AlphaFoldDB" id="A0A517YNV9"/>
<accession>A0A517YNV9</accession>
<protein>
    <submittedName>
        <fullName evidence="1">Uncharacterized protein</fullName>
    </submittedName>
</protein>
<dbReference type="EMBL" id="CP036274">
    <property type="protein sequence ID" value="QDU31890.1"/>
    <property type="molecule type" value="Genomic_DNA"/>
</dbReference>
<name>A0A517YNV9_9BACT</name>
<dbReference type="InterPro" id="IPR009279">
    <property type="entry name" value="Portal_Mu"/>
</dbReference>
<evidence type="ECO:0000313" key="1">
    <source>
        <dbReference type="EMBL" id="QDU31890.1"/>
    </source>
</evidence>
<gene>
    <name evidence="1" type="ORF">ETAA8_70520</name>
</gene>
<proteinExistence type="predicted"/>